<dbReference type="Pfam" id="PF02687">
    <property type="entry name" value="FtsX"/>
    <property type="match status" value="2"/>
</dbReference>
<dbReference type="InterPro" id="IPR050250">
    <property type="entry name" value="Macrolide_Exporter_MacB"/>
</dbReference>
<keyword evidence="10" id="KW-1185">Reference proteome</keyword>
<feature type="transmembrane region" description="Helical" evidence="6">
    <location>
        <begin position="429"/>
        <end position="449"/>
    </location>
</feature>
<evidence type="ECO:0000256" key="4">
    <source>
        <dbReference type="ARBA" id="ARBA00022989"/>
    </source>
</evidence>
<accession>A0ABT8F3P0</accession>
<dbReference type="InterPro" id="IPR025857">
    <property type="entry name" value="MacB_PCD"/>
</dbReference>
<evidence type="ECO:0000256" key="5">
    <source>
        <dbReference type="ARBA" id="ARBA00023136"/>
    </source>
</evidence>
<dbReference type="EMBL" id="JAUHJS010000003">
    <property type="protein sequence ID" value="MDN4165076.1"/>
    <property type="molecule type" value="Genomic_DNA"/>
</dbReference>
<reference evidence="9" key="1">
    <citation type="submission" date="2023-06" db="EMBL/GenBank/DDBJ databases">
        <title>Cytophagales bacterium Strain LB-30, isolated from soil.</title>
        <authorList>
            <person name="Liu B."/>
        </authorList>
    </citation>
    <scope>NUCLEOTIDE SEQUENCE</scope>
    <source>
        <strain evidence="9">LB-30</strain>
    </source>
</reference>
<feature type="domain" description="MacB-like periplasmic core" evidence="8">
    <location>
        <begin position="20"/>
        <end position="238"/>
    </location>
</feature>
<feature type="transmembrane region" description="Helical" evidence="6">
    <location>
        <begin position="759"/>
        <end position="777"/>
    </location>
</feature>
<feature type="domain" description="MacB-like periplasmic core" evidence="8">
    <location>
        <begin position="462"/>
        <end position="631"/>
    </location>
</feature>
<comment type="subcellular location">
    <subcellularLocation>
        <location evidence="1">Cell membrane</location>
        <topology evidence="1">Multi-pass membrane protein</topology>
    </subcellularLocation>
</comment>
<evidence type="ECO:0000256" key="6">
    <source>
        <dbReference type="SAM" id="Phobius"/>
    </source>
</evidence>
<proteinExistence type="predicted"/>
<keyword evidence="2" id="KW-1003">Cell membrane</keyword>
<feature type="transmembrane region" description="Helical" evidence="6">
    <location>
        <begin position="715"/>
        <end position="739"/>
    </location>
</feature>
<evidence type="ECO:0000256" key="1">
    <source>
        <dbReference type="ARBA" id="ARBA00004651"/>
    </source>
</evidence>
<evidence type="ECO:0000256" key="2">
    <source>
        <dbReference type="ARBA" id="ARBA00022475"/>
    </source>
</evidence>
<dbReference type="Proteomes" id="UP001168552">
    <property type="component" value="Unassembled WGS sequence"/>
</dbReference>
<evidence type="ECO:0000259" key="7">
    <source>
        <dbReference type="Pfam" id="PF02687"/>
    </source>
</evidence>
<evidence type="ECO:0000259" key="8">
    <source>
        <dbReference type="Pfam" id="PF12704"/>
    </source>
</evidence>
<feature type="domain" description="ABC3 transporter permease C-terminal" evidence="7">
    <location>
        <begin position="291"/>
        <end position="408"/>
    </location>
</feature>
<protein>
    <submittedName>
        <fullName evidence="9">ABC transporter permease</fullName>
    </submittedName>
</protein>
<feature type="transmembrane region" description="Helical" evidence="6">
    <location>
        <begin position="334"/>
        <end position="359"/>
    </location>
</feature>
<comment type="caution">
    <text evidence="9">The sequence shown here is derived from an EMBL/GenBank/DDBJ whole genome shotgun (WGS) entry which is preliminary data.</text>
</comment>
<dbReference type="InterPro" id="IPR003838">
    <property type="entry name" value="ABC3_permease_C"/>
</dbReference>
<dbReference type="PANTHER" id="PTHR30572:SF18">
    <property type="entry name" value="ABC-TYPE MACROLIDE FAMILY EXPORT SYSTEM PERMEASE COMPONENT 2"/>
    <property type="match status" value="1"/>
</dbReference>
<feature type="transmembrane region" description="Helical" evidence="6">
    <location>
        <begin position="671"/>
        <end position="695"/>
    </location>
</feature>
<dbReference type="Pfam" id="PF12704">
    <property type="entry name" value="MacB_PCD"/>
    <property type="match status" value="2"/>
</dbReference>
<keyword evidence="4 6" id="KW-1133">Transmembrane helix</keyword>
<keyword evidence="5 6" id="KW-0472">Membrane</keyword>
<sequence length="794" mass="88612">MIKNIFLSAWRKLTKNKTTTIVNIIGLTLGIAVTMVIYTMVQFALGYDKFQKNYDGIYRVVHQGESNGQVTFGYSVPGPYYEALKSDMEGLYQEAVMISESYQNRLSLEDEGRNKVFNEETGVYFVTDNYFDVFTHPILSGEARLMEPNTGLISKSWAEKFFAGGDAVGKTVNMNDRNVLITGLVDDPKPNSDFPFNLIVSYETIRKEKEDGGWGSVYSGDQIYLLLDKPTENQAAIEERFTAFVTKHYDEETARTYKPFLQPLATIHSDERFEGYSYNTTPKAMIYAFVAIAIFMIITACINFINLTTALALKRTKEVGVRKIMGGSKAHIASIFWGETALITIISVFLSLIVADAFIEFLNTNFDQQLGLLQMGLGKFSLFLLSLTAIIVLVAATYPSWVLTRISPVLSIQNFYTNKASGSFKVRKGLVFVQFLIAQFFIVATLVLLKQMNYLQNMDMGFVREGILNVSPTSPYIEKLDVLKEEIKQLEGVENVTLTYTNPASGNVSATGFNLAGKDDEQFVTQIKLADNDFLNTYGIKLLAGENINVSDTITQVLVNEKLTKQLGFEEPRDIVGQSIRIWSREVPVVGVVEDFNTTSARNEIAPTTIFSNKGHYRMLSIRVSSQNLTATTNKIIDVVKAHVPQEEFRHQYLEEEINQFYRGEQNMAKMISIFAAIVVFIGCLGLYGLVTFMVNVKVKEVGIRKVLGASVQQIVMLFTKEYGVIILMAFVVAAPLAGFLMGKWMDNYANKTTIGPEVYLAALVSIGVLAAITVGWKSVRAAMANPVDSLKSE</sequence>
<keyword evidence="3 6" id="KW-0812">Transmembrane</keyword>
<evidence type="ECO:0000313" key="9">
    <source>
        <dbReference type="EMBL" id="MDN4165076.1"/>
    </source>
</evidence>
<gene>
    <name evidence="9" type="ORF">QWY31_06155</name>
</gene>
<dbReference type="PANTHER" id="PTHR30572">
    <property type="entry name" value="MEMBRANE COMPONENT OF TRANSPORTER-RELATED"/>
    <property type="match status" value="1"/>
</dbReference>
<feature type="transmembrane region" description="Helical" evidence="6">
    <location>
        <begin position="286"/>
        <end position="313"/>
    </location>
</feature>
<feature type="domain" description="ABC3 transporter permease C-terminal" evidence="7">
    <location>
        <begin position="674"/>
        <end position="783"/>
    </location>
</feature>
<name>A0ABT8F3P0_9BACT</name>
<evidence type="ECO:0000256" key="3">
    <source>
        <dbReference type="ARBA" id="ARBA00022692"/>
    </source>
</evidence>
<organism evidence="9 10">
    <name type="scientific">Shiella aurantiaca</name>
    <dbReference type="NCBI Taxonomy" id="3058365"/>
    <lineage>
        <taxon>Bacteria</taxon>
        <taxon>Pseudomonadati</taxon>
        <taxon>Bacteroidota</taxon>
        <taxon>Cytophagia</taxon>
        <taxon>Cytophagales</taxon>
        <taxon>Shiellaceae</taxon>
        <taxon>Shiella</taxon>
    </lineage>
</organism>
<feature type="transmembrane region" description="Helical" evidence="6">
    <location>
        <begin position="21"/>
        <end position="41"/>
    </location>
</feature>
<feature type="transmembrane region" description="Helical" evidence="6">
    <location>
        <begin position="379"/>
        <end position="398"/>
    </location>
</feature>
<dbReference type="RefSeq" id="WP_320003606.1">
    <property type="nucleotide sequence ID" value="NZ_JAUHJS010000003.1"/>
</dbReference>
<evidence type="ECO:0000313" key="10">
    <source>
        <dbReference type="Proteomes" id="UP001168552"/>
    </source>
</evidence>